<protein>
    <recommendedName>
        <fullName evidence="2">Transposase IS110-like N-terminal domain-containing protein</fullName>
    </recommendedName>
</protein>
<feature type="compositionally biased region" description="Polar residues" evidence="1">
    <location>
        <begin position="280"/>
        <end position="289"/>
    </location>
</feature>
<dbReference type="AlphaFoldDB" id="A0A382I835"/>
<proteinExistence type="predicted"/>
<dbReference type="GO" id="GO:0004803">
    <property type="term" value="F:transposase activity"/>
    <property type="evidence" value="ECO:0007669"/>
    <property type="project" value="InterPro"/>
</dbReference>
<feature type="non-terminal residue" evidence="3">
    <location>
        <position position="320"/>
    </location>
</feature>
<dbReference type="GO" id="GO:0003677">
    <property type="term" value="F:DNA binding"/>
    <property type="evidence" value="ECO:0007669"/>
    <property type="project" value="InterPro"/>
</dbReference>
<gene>
    <name evidence="3" type="ORF">METZ01_LOCUS248640</name>
</gene>
<evidence type="ECO:0000256" key="1">
    <source>
        <dbReference type="SAM" id="MobiDB-lite"/>
    </source>
</evidence>
<sequence>MSKKSKTLKNNAKPKTLKKMPTSTIRVVHPNAAGIDLGSEIHFVSVSPEKTEALIHDFRCFPPDLLKMAEFLKSCQVDTVALEATGVYWIPVYEILESHKIKVFLVNECHLKNVRGKKDDAKDSDWIRELHTYGLLNASFVPPDEIREIRDYWRLRDQHIKSASREVNHMQKSLDLMNLHPHKVISDLTGKTGMAIIQAILDGERDPAQLSKHRDSRIRCSEEELIASLTGNYREAHLFQLRQALDLYRFYQQKIAECDEQLEKKRDGFEPEAPPLPGTLQRQRPQGNAPTFDVQSHLFRCFGVDLTQIDGISSQTALTI</sequence>
<name>A0A382I835_9ZZZZ</name>
<dbReference type="NCBIfam" id="NF033542">
    <property type="entry name" value="transpos_IS110"/>
    <property type="match status" value="1"/>
</dbReference>
<feature type="domain" description="Transposase IS110-like N-terminal" evidence="2">
    <location>
        <begin position="33"/>
        <end position="177"/>
    </location>
</feature>
<evidence type="ECO:0000259" key="2">
    <source>
        <dbReference type="Pfam" id="PF01548"/>
    </source>
</evidence>
<dbReference type="Pfam" id="PF01548">
    <property type="entry name" value="DEDD_Tnp_IS110"/>
    <property type="match status" value="1"/>
</dbReference>
<dbReference type="PANTHER" id="PTHR33055">
    <property type="entry name" value="TRANSPOSASE FOR INSERTION SEQUENCE ELEMENT IS1111A"/>
    <property type="match status" value="1"/>
</dbReference>
<feature type="region of interest" description="Disordered" evidence="1">
    <location>
        <begin position="266"/>
        <end position="289"/>
    </location>
</feature>
<dbReference type="PANTHER" id="PTHR33055:SF13">
    <property type="entry name" value="TRANSPOSASE"/>
    <property type="match status" value="1"/>
</dbReference>
<dbReference type="GO" id="GO:0006313">
    <property type="term" value="P:DNA transposition"/>
    <property type="evidence" value="ECO:0007669"/>
    <property type="project" value="InterPro"/>
</dbReference>
<reference evidence="3" key="1">
    <citation type="submission" date="2018-05" db="EMBL/GenBank/DDBJ databases">
        <authorList>
            <person name="Lanie J.A."/>
            <person name="Ng W.-L."/>
            <person name="Kazmierczak K.M."/>
            <person name="Andrzejewski T.M."/>
            <person name="Davidsen T.M."/>
            <person name="Wayne K.J."/>
            <person name="Tettelin H."/>
            <person name="Glass J.I."/>
            <person name="Rusch D."/>
            <person name="Podicherti R."/>
            <person name="Tsui H.-C.T."/>
            <person name="Winkler M.E."/>
        </authorList>
    </citation>
    <scope>NUCLEOTIDE SEQUENCE</scope>
</reference>
<accession>A0A382I835</accession>
<dbReference type="InterPro" id="IPR002525">
    <property type="entry name" value="Transp_IS110-like_N"/>
</dbReference>
<dbReference type="EMBL" id="UINC01065775">
    <property type="protein sequence ID" value="SVB95786.1"/>
    <property type="molecule type" value="Genomic_DNA"/>
</dbReference>
<evidence type="ECO:0000313" key="3">
    <source>
        <dbReference type="EMBL" id="SVB95786.1"/>
    </source>
</evidence>
<organism evidence="3">
    <name type="scientific">marine metagenome</name>
    <dbReference type="NCBI Taxonomy" id="408172"/>
    <lineage>
        <taxon>unclassified sequences</taxon>
        <taxon>metagenomes</taxon>
        <taxon>ecological metagenomes</taxon>
    </lineage>
</organism>
<dbReference type="InterPro" id="IPR047650">
    <property type="entry name" value="Transpos_IS110"/>
</dbReference>